<name>A0A3E0W361_9MICO</name>
<gene>
    <name evidence="2" type="ORF">B7R21_01140</name>
</gene>
<dbReference type="InterPro" id="IPR029068">
    <property type="entry name" value="Glyas_Bleomycin-R_OHBP_Dase"/>
</dbReference>
<proteinExistence type="predicted"/>
<feature type="domain" description="VOC" evidence="1">
    <location>
        <begin position="11"/>
        <end position="130"/>
    </location>
</feature>
<dbReference type="InterPro" id="IPR004360">
    <property type="entry name" value="Glyas_Fos-R_dOase_dom"/>
</dbReference>
<evidence type="ECO:0000259" key="1">
    <source>
        <dbReference type="PROSITE" id="PS51819"/>
    </source>
</evidence>
<dbReference type="OrthoDB" id="9793039at2"/>
<dbReference type="RefSeq" id="WP_116281418.1">
    <property type="nucleotide sequence ID" value="NZ_NBXA01000002.1"/>
</dbReference>
<evidence type="ECO:0000313" key="2">
    <source>
        <dbReference type="EMBL" id="RFA16752.1"/>
    </source>
</evidence>
<organism evidence="2 3">
    <name type="scientific">Subtercola boreus</name>
    <dbReference type="NCBI Taxonomy" id="120213"/>
    <lineage>
        <taxon>Bacteria</taxon>
        <taxon>Bacillati</taxon>
        <taxon>Actinomycetota</taxon>
        <taxon>Actinomycetes</taxon>
        <taxon>Micrococcales</taxon>
        <taxon>Microbacteriaceae</taxon>
        <taxon>Subtercola</taxon>
    </lineage>
</organism>
<accession>A0A3E0W361</accession>
<reference evidence="2 3" key="1">
    <citation type="submission" date="2017-04" db="EMBL/GenBank/DDBJ databases">
        <title>Comparative genome analysis of Subtercola boreus.</title>
        <authorList>
            <person name="Cho Y.-J."/>
            <person name="Cho A."/>
            <person name="Kim O.-S."/>
            <person name="Lee J.-I."/>
        </authorList>
    </citation>
    <scope>NUCLEOTIDE SEQUENCE [LARGE SCALE GENOMIC DNA]</scope>
    <source>
        <strain evidence="2 3">P27444</strain>
    </source>
</reference>
<dbReference type="Gene3D" id="3.10.180.10">
    <property type="entry name" value="2,3-Dihydroxybiphenyl 1,2-Dioxygenase, domain 1"/>
    <property type="match status" value="2"/>
</dbReference>
<dbReference type="CDD" id="cd07247">
    <property type="entry name" value="SgaA_N_like"/>
    <property type="match status" value="2"/>
</dbReference>
<dbReference type="InterPro" id="IPR037523">
    <property type="entry name" value="VOC_core"/>
</dbReference>
<dbReference type="EMBL" id="NBXA01000002">
    <property type="protein sequence ID" value="RFA16752.1"/>
    <property type="molecule type" value="Genomic_DNA"/>
</dbReference>
<dbReference type="SUPFAM" id="SSF54593">
    <property type="entry name" value="Glyoxalase/Bleomycin resistance protein/Dihydroxybiphenyl dioxygenase"/>
    <property type="match status" value="2"/>
</dbReference>
<dbReference type="PANTHER" id="PTHR33993:SF14">
    <property type="entry name" value="GB|AAF24581.1"/>
    <property type="match status" value="1"/>
</dbReference>
<dbReference type="AlphaFoldDB" id="A0A3E0W361"/>
<dbReference type="PROSITE" id="PS51819">
    <property type="entry name" value="VOC"/>
    <property type="match status" value="2"/>
</dbReference>
<dbReference type="Proteomes" id="UP000256709">
    <property type="component" value="Unassembled WGS sequence"/>
</dbReference>
<sequence>MSSVDSYVQGAPCWIDLVTTDVDSARTFYSGLFGWSYDDYPMPGSAGEMTYYMSTIDGRNVAGLMQQAPEMVGDAPSWQTYIAVDDAEAAAERVAEEGGTVLFPVDEIPGSGRMTIAFDTAGAKFGLWQTIGHIGSAVVNQHGAPIWHELQAPDPAAAAAFYSAVMGVEPKTADVGGIPYTELFASGKSSAGIMPKQDADQPSMWLVYLGADNPDETAARAAELGGTVLQPAFDIPGIGRMAVLADPQGVVFAVMRGES</sequence>
<dbReference type="InterPro" id="IPR041581">
    <property type="entry name" value="Glyoxalase_6"/>
</dbReference>
<protein>
    <recommendedName>
        <fullName evidence="1">VOC domain-containing protein</fullName>
    </recommendedName>
</protein>
<dbReference type="InterPro" id="IPR052164">
    <property type="entry name" value="Anthracycline_SecMetBiosynth"/>
</dbReference>
<dbReference type="Pfam" id="PF18029">
    <property type="entry name" value="Glyoxalase_6"/>
    <property type="match status" value="1"/>
</dbReference>
<dbReference type="Pfam" id="PF00903">
    <property type="entry name" value="Glyoxalase"/>
    <property type="match status" value="1"/>
</dbReference>
<evidence type="ECO:0000313" key="3">
    <source>
        <dbReference type="Proteomes" id="UP000256709"/>
    </source>
</evidence>
<feature type="domain" description="VOC" evidence="1">
    <location>
        <begin position="144"/>
        <end position="257"/>
    </location>
</feature>
<comment type="caution">
    <text evidence="2">The sequence shown here is derived from an EMBL/GenBank/DDBJ whole genome shotgun (WGS) entry which is preliminary data.</text>
</comment>
<dbReference type="PANTHER" id="PTHR33993">
    <property type="entry name" value="GLYOXALASE-RELATED"/>
    <property type="match status" value="1"/>
</dbReference>